<comment type="catalytic activity">
    <reaction evidence="7">
        <text>GTP + H2O = GDP + phosphate + H(+)</text>
        <dbReference type="Rhea" id="RHEA:19669"/>
        <dbReference type="ChEBI" id="CHEBI:15377"/>
        <dbReference type="ChEBI" id="CHEBI:15378"/>
        <dbReference type="ChEBI" id="CHEBI:37565"/>
        <dbReference type="ChEBI" id="CHEBI:43474"/>
        <dbReference type="ChEBI" id="CHEBI:58189"/>
    </reaction>
</comment>
<dbReference type="CDD" id="cd01885">
    <property type="entry name" value="EF2"/>
    <property type="match status" value="1"/>
</dbReference>
<dbReference type="Pfam" id="PF14492">
    <property type="entry name" value="EFG_III"/>
    <property type="match status" value="1"/>
</dbReference>
<accession>A0A875RYS5</accession>
<evidence type="ECO:0000256" key="3">
    <source>
        <dbReference type="ARBA" id="ARBA00022517"/>
    </source>
</evidence>
<evidence type="ECO:0000256" key="6">
    <source>
        <dbReference type="ARBA" id="ARBA00023134"/>
    </source>
</evidence>
<evidence type="ECO:0000313" key="12">
    <source>
        <dbReference type="EMBL" id="QPG73868.1"/>
    </source>
</evidence>
<dbReference type="GeneID" id="62194584"/>
<dbReference type="GO" id="GO:0042256">
    <property type="term" value="P:cytosolic ribosome assembly"/>
    <property type="evidence" value="ECO:0007669"/>
    <property type="project" value="TreeGrafter"/>
</dbReference>
<evidence type="ECO:0000256" key="9">
    <source>
        <dbReference type="ARBA" id="ARBA00081809"/>
    </source>
</evidence>
<evidence type="ECO:0000256" key="1">
    <source>
        <dbReference type="ARBA" id="ARBA00004496"/>
    </source>
</evidence>
<evidence type="ECO:0000256" key="5">
    <source>
        <dbReference type="ARBA" id="ARBA00022801"/>
    </source>
</evidence>
<comment type="subcellular location">
    <subcellularLocation>
        <location evidence="1">Cytoplasm</location>
    </subcellularLocation>
</comment>
<feature type="coiled-coil region" evidence="10">
    <location>
        <begin position="446"/>
        <end position="473"/>
    </location>
</feature>
<dbReference type="PROSITE" id="PS51722">
    <property type="entry name" value="G_TR_2"/>
    <property type="match status" value="1"/>
</dbReference>
<sequence>MRLTQAQIEHLQNNTKGIRNICILAHVDHGKTSLSDSLLASNGIISQRLAGKVRYLDSRPDEQLRGITMESSAISLYFKTIHKERNKDGKDDQSEIKEYLINLIDSPGHVDFSSEVSIASRLCDGAVVLVDVVEGVCSQTITVLRQCWVDKLKPILVLNKIDRLITELQMTASEAYYHLCKVIEQVNSVIGSFYAGERMHDDYLFREKVDKGEAEATEFVEKDDTDIYFSPEKNNVIFASALDGWGFNVAQFAVIYEKKLGIPRERLQKCLWGDYYFDPKTKKVLTPKGLKGRNLKPMFVTFVLDNIWFVYSVSVVNRDQEKLEKVVKSLKIKIPLRELTSKNSKQLINTIMSQWIPVSNAVLLTVADKLPSPLDSQKQRIQSILDSTPSSGLIDSNLKQSMIECDTGGILSCYVSKMLSIPEKDLPENQREAVSQDQLAERGRQARIAAAEAAEAAKRMEEAAKEKSDLYSRANDTTTITDEFEFEYEEEEETENAELEDKSEKDVLIGFARIYSGTISVGDEVCVLKPRFNPSKPTKHISKAKIASLYLLMGKNLIPLKTVPAGNIVAIGGLADHLLKSGTLVSLGVLGVNLAGIDITPPPIVKVALEPDNPAQMDKLEKGLELLNQADPCVRTYVEGTGEHILATAGELHLERCLKDLRERFAGIEITASEPVIPYRETIVCETEMNSPKNPALGRGVFQLTLGRYRVTFATRPLPKEAMVFLSNNQNTVREMQGSFDKREETSEDEDEEFGQLEFPEANSVTLSKEEFKEKLGIALETGNKSKIKDDFLWSHSLVERISAFGPKRIGPNILFDCKEHQIRRLFEESSQNSGSARFEYEYSLFSGFQLAVFEGPLAAEPVQGIAVFIKSIEQVDADEVVEVSNLSGRLISASKDIIHKGILDWSPRLMLAMYVCDIQASAEVLGKVYAVVQKRRGSIVKEEMKEGTPFFTVTAKIPVVEAFGFSDDIRKRTSGAASPQLMFAGFDAIDVDPFWSPTTEEELKELGEISDKENIARKYMNAVRTRKGLFVDEKVVKNAEKQRTLKKD</sequence>
<dbReference type="FunFam" id="3.30.70.240:FF:000006">
    <property type="entry name" value="Elongation factor like GTPase 1"/>
    <property type="match status" value="1"/>
</dbReference>
<protein>
    <recommendedName>
        <fullName evidence="8">Ribosome assembly protein 1</fullName>
    </recommendedName>
    <alternativeName>
        <fullName evidence="9">Elongation factor-like 1</fullName>
    </alternativeName>
</protein>
<dbReference type="SUPFAM" id="SSF54211">
    <property type="entry name" value="Ribosomal protein S5 domain 2-like"/>
    <property type="match status" value="1"/>
</dbReference>
<dbReference type="Pfam" id="PF00679">
    <property type="entry name" value="EFG_C"/>
    <property type="match status" value="1"/>
</dbReference>
<keyword evidence="10" id="KW-0175">Coiled coil</keyword>
<dbReference type="Gene3D" id="3.30.70.870">
    <property type="entry name" value="Elongation Factor G (Translational Gtpase), domain 3"/>
    <property type="match status" value="1"/>
</dbReference>
<keyword evidence="13" id="KW-1185">Reference proteome</keyword>
<dbReference type="OrthoDB" id="364892at2759"/>
<dbReference type="CDD" id="cd01681">
    <property type="entry name" value="aeEF2_snRNP_like_IV"/>
    <property type="match status" value="1"/>
</dbReference>
<dbReference type="GO" id="GO:0005525">
    <property type="term" value="F:GTP binding"/>
    <property type="evidence" value="ECO:0007669"/>
    <property type="project" value="UniProtKB-KW"/>
</dbReference>
<dbReference type="InterPro" id="IPR000795">
    <property type="entry name" value="T_Tr_GTP-bd_dom"/>
</dbReference>
<dbReference type="PANTHER" id="PTHR42908">
    <property type="entry name" value="TRANSLATION ELONGATION FACTOR-RELATED"/>
    <property type="match status" value="1"/>
</dbReference>
<evidence type="ECO:0000256" key="8">
    <source>
        <dbReference type="ARBA" id="ARBA00068031"/>
    </source>
</evidence>
<dbReference type="SUPFAM" id="SSF50447">
    <property type="entry name" value="Translation proteins"/>
    <property type="match status" value="1"/>
</dbReference>
<dbReference type="SUPFAM" id="SSF52540">
    <property type="entry name" value="P-loop containing nucleoside triphosphate hydrolases"/>
    <property type="match status" value="1"/>
</dbReference>
<dbReference type="Gene3D" id="3.40.50.300">
    <property type="entry name" value="P-loop containing nucleotide triphosphate hydrolases"/>
    <property type="match status" value="1"/>
</dbReference>
<dbReference type="InterPro" id="IPR020568">
    <property type="entry name" value="Ribosomal_Su5_D2-typ_SF"/>
</dbReference>
<dbReference type="Gene3D" id="2.40.30.10">
    <property type="entry name" value="Translation factors"/>
    <property type="match status" value="1"/>
</dbReference>
<keyword evidence="6" id="KW-0342">GTP-binding</keyword>
<dbReference type="Pfam" id="PF22042">
    <property type="entry name" value="EF-G_D2"/>
    <property type="match status" value="1"/>
</dbReference>
<keyword evidence="2" id="KW-0963">Cytoplasm</keyword>
<dbReference type="Gene3D" id="3.30.230.10">
    <property type="match status" value="1"/>
</dbReference>
<evidence type="ECO:0000256" key="2">
    <source>
        <dbReference type="ARBA" id="ARBA00022490"/>
    </source>
</evidence>
<dbReference type="RefSeq" id="XP_038777433.1">
    <property type="nucleotide sequence ID" value="XM_038921505.1"/>
</dbReference>
<keyword evidence="5" id="KW-0378">Hydrolase</keyword>
<dbReference type="NCBIfam" id="TIGR00231">
    <property type="entry name" value="small_GTP"/>
    <property type="match status" value="1"/>
</dbReference>
<dbReference type="Pfam" id="PF00009">
    <property type="entry name" value="GTP_EFTU"/>
    <property type="match status" value="1"/>
</dbReference>
<feature type="domain" description="Tr-type G" evidence="11">
    <location>
        <begin position="16"/>
        <end position="264"/>
    </location>
</feature>
<dbReference type="InterPro" id="IPR005225">
    <property type="entry name" value="Small_GTP-bd"/>
</dbReference>
<dbReference type="CDD" id="cd16261">
    <property type="entry name" value="EF2_snRNP_III"/>
    <property type="match status" value="1"/>
</dbReference>
<evidence type="ECO:0000256" key="10">
    <source>
        <dbReference type="SAM" id="Coils"/>
    </source>
</evidence>
<dbReference type="InterPro" id="IPR000640">
    <property type="entry name" value="EFG_V-like"/>
</dbReference>
<evidence type="ECO:0000313" key="13">
    <source>
        <dbReference type="Proteomes" id="UP000662931"/>
    </source>
</evidence>
<dbReference type="FunFam" id="3.30.70.870:FF:000002">
    <property type="entry name" value="Translation elongation factor 2"/>
    <property type="match status" value="1"/>
</dbReference>
<dbReference type="InterPro" id="IPR014721">
    <property type="entry name" value="Ribsml_uS5_D2-typ_fold_subgr"/>
</dbReference>
<keyword evidence="4" id="KW-0547">Nucleotide-binding</keyword>
<dbReference type="EMBL" id="CP064812">
    <property type="protein sequence ID" value="QPG73868.1"/>
    <property type="molecule type" value="Genomic_DNA"/>
</dbReference>
<dbReference type="Gene3D" id="3.90.1430.10">
    <property type="entry name" value="Yeast translation eEF2 (G' domain)"/>
    <property type="match status" value="1"/>
</dbReference>
<dbReference type="SUPFAM" id="SSF54980">
    <property type="entry name" value="EF-G C-terminal domain-like"/>
    <property type="match status" value="2"/>
</dbReference>
<dbReference type="KEGG" id="bnn:FOA43_001183"/>
<dbReference type="Pfam" id="PF25118">
    <property type="entry name" value="EFL1"/>
    <property type="match status" value="1"/>
</dbReference>
<dbReference type="GO" id="GO:1990904">
    <property type="term" value="C:ribonucleoprotein complex"/>
    <property type="evidence" value="ECO:0007669"/>
    <property type="project" value="TreeGrafter"/>
</dbReference>
<evidence type="ECO:0000256" key="7">
    <source>
        <dbReference type="ARBA" id="ARBA00048548"/>
    </source>
</evidence>
<evidence type="ECO:0000256" key="4">
    <source>
        <dbReference type="ARBA" id="ARBA00022741"/>
    </source>
</evidence>
<dbReference type="GO" id="GO:0003924">
    <property type="term" value="F:GTPase activity"/>
    <property type="evidence" value="ECO:0007669"/>
    <property type="project" value="InterPro"/>
</dbReference>
<dbReference type="Proteomes" id="UP000662931">
    <property type="component" value="Chromosome 1"/>
</dbReference>
<dbReference type="InterPro" id="IPR053905">
    <property type="entry name" value="EF-G-like_DII"/>
</dbReference>
<dbReference type="InterPro" id="IPR056752">
    <property type="entry name" value="EFL1"/>
</dbReference>
<dbReference type="GO" id="GO:0005829">
    <property type="term" value="C:cytosol"/>
    <property type="evidence" value="ECO:0007669"/>
    <property type="project" value="TreeGrafter"/>
</dbReference>
<name>A0A875RYS5_EENNA</name>
<dbReference type="FunFam" id="3.40.50.300:FF:000746">
    <property type="entry name" value="Ribosome assembly protein 1"/>
    <property type="match status" value="1"/>
</dbReference>
<evidence type="ECO:0000259" key="11">
    <source>
        <dbReference type="PROSITE" id="PS51722"/>
    </source>
</evidence>
<dbReference type="InterPro" id="IPR041095">
    <property type="entry name" value="EFG_II"/>
</dbReference>
<dbReference type="AlphaFoldDB" id="A0A875RYS5"/>
<dbReference type="CDD" id="cd16268">
    <property type="entry name" value="EF2_II"/>
    <property type="match status" value="1"/>
</dbReference>
<reference evidence="12" key="1">
    <citation type="submission" date="2020-10" db="EMBL/GenBank/DDBJ databases">
        <authorList>
            <person name="Roach M.J.R."/>
        </authorList>
    </citation>
    <scope>NUCLEOTIDE SEQUENCE</scope>
    <source>
        <strain evidence="12">CBS 1945</strain>
    </source>
</reference>
<dbReference type="PRINTS" id="PR00315">
    <property type="entry name" value="ELONGATNFCT"/>
</dbReference>
<dbReference type="InterPro" id="IPR035647">
    <property type="entry name" value="EFG_III/V"/>
</dbReference>
<dbReference type="InterPro" id="IPR009000">
    <property type="entry name" value="Transl_B-barrel_sf"/>
</dbReference>
<dbReference type="PANTHER" id="PTHR42908:SF3">
    <property type="entry name" value="ELONGATION FACTOR-LIKE GTPASE 1"/>
    <property type="match status" value="1"/>
</dbReference>
<gene>
    <name evidence="12" type="ORF">FOA43_001183</name>
</gene>
<proteinExistence type="predicted"/>
<dbReference type="SMART" id="SM00838">
    <property type="entry name" value="EFG_C"/>
    <property type="match status" value="1"/>
</dbReference>
<dbReference type="InterPro" id="IPR027417">
    <property type="entry name" value="P-loop_NTPase"/>
</dbReference>
<keyword evidence="3" id="KW-0690">Ribosome biogenesis</keyword>
<organism evidence="12 13">
    <name type="scientific">Eeniella nana</name>
    <name type="common">Yeast</name>
    <name type="synonym">Brettanomyces nanus</name>
    <dbReference type="NCBI Taxonomy" id="13502"/>
    <lineage>
        <taxon>Eukaryota</taxon>
        <taxon>Fungi</taxon>
        <taxon>Dikarya</taxon>
        <taxon>Ascomycota</taxon>
        <taxon>Saccharomycotina</taxon>
        <taxon>Pichiomycetes</taxon>
        <taxon>Pichiales</taxon>
        <taxon>Pichiaceae</taxon>
        <taxon>Brettanomyces</taxon>
    </lineage>
</organism>
<dbReference type="GO" id="GO:0043022">
    <property type="term" value="F:ribosome binding"/>
    <property type="evidence" value="ECO:0007669"/>
    <property type="project" value="TreeGrafter"/>
</dbReference>
<dbReference type="CDD" id="cd04096">
    <property type="entry name" value="eEF2_snRNP_like_C"/>
    <property type="match status" value="1"/>
</dbReference>
<dbReference type="FunFam" id="3.90.1430.10:FF:000002">
    <property type="entry name" value="Elongation factor like GTPase 1"/>
    <property type="match status" value="1"/>
</dbReference>
<dbReference type="Gene3D" id="3.30.70.240">
    <property type="match status" value="1"/>
</dbReference>